<protein>
    <recommendedName>
        <fullName evidence="3">Nudix hydrolase domain-containing protein</fullName>
    </recommendedName>
</protein>
<dbReference type="Proteomes" id="UP001530400">
    <property type="component" value="Unassembled WGS sequence"/>
</dbReference>
<dbReference type="PROSITE" id="PS51462">
    <property type="entry name" value="NUDIX"/>
    <property type="match status" value="1"/>
</dbReference>
<dbReference type="PANTHER" id="PTHR43046:SF13">
    <property type="entry name" value="NUDIX HYDROLASE DOMAIN-CONTAINING PROTEIN"/>
    <property type="match status" value="1"/>
</dbReference>
<organism evidence="4 5">
    <name type="scientific">Cyclotella atomus</name>
    <dbReference type="NCBI Taxonomy" id="382360"/>
    <lineage>
        <taxon>Eukaryota</taxon>
        <taxon>Sar</taxon>
        <taxon>Stramenopiles</taxon>
        <taxon>Ochrophyta</taxon>
        <taxon>Bacillariophyta</taxon>
        <taxon>Coscinodiscophyceae</taxon>
        <taxon>Thalassiosirophycidae</taxon>
        <taxon>Stephanodiscales</taxon>
        <taxon>Stephanodiscaceae</taxon>
        <taxon>Cyclotella</taxon>
    </lineage>
</organism>
<evidence type="ECO:0000313" key="4">
    <source>
        <dbReference type="EMBL" id="KAL3795804.1"/>
    </source>
</evidence>
<feature type="domain" description="Nudix hydrolase" evidence="3">
    <location>
        <begin position="33"/>
        <end position="175"/>
    </location>
</feature>
<dbReference type="InterPro" id="IPR000086">
    <property type="entry name" value="NUDIX_hydrolase_dom"/>
</dbReference>
<evidence type="ECO:0000256" key="2">
    <source>
        <dbReference type="ARBA" id="ARBA00022801"/>
    </source>
</evidence>
<evidence type="ECO:0000313" key="5">
    <source>
        <dbReference type="Proteomes" id="UP001530400"/>
    </source>
</evidence>
<dbReference type="GO" id="GO:0016787">
    <property type="term" value="F:hydrolase activity"/>
    <property type="evidence" value="ECO:0007669"/>
    <property type="project" value="UniProtKB-KW"/>
</dbReference>
<gene>
    <name evidence="4" type="ORF">ACHAWO_005859</name>
</gene>
<reference evidence="4 5" key="1">
    <citation type="submission" date="2024-10" db="EMBL/GenBank/DDBJ databases">
        <title>Updated reference genomes for cyclostephanoid diatoms.</title>
        <authorList>
            <person name="Roberts W.R."/>
            <person name="Alverson A.J."/>
        </authorList>
    </citation>
    <scope>NUCLEOTIDE SEQUENCE [LARGE SCALE GENOMIC DNA]</scope>
    <source>
        <strain evidence="4 5">AJA010-31</strain>
    </source>
</reference>
<keyword evidence="2" id="KW-0378">Hydrolase</keyword>
<evidence type="ECO:0000256" key="1">
    <source>
        <dbReference type="ARBA" id="ARBA00001946"/>
    </source>
</evidence>
<evidence type="ECO:0000259" key="3">
    <source>
        <dbReference type="PROSITE" id="PS51462"/>
    </source>
</evidence>
<dbReference type="Pfam" id="PF00293">
    <property type="entry name" value="NUDIX"/>
    <property type="match status" value="1"/>
</dbReference>
<comment type="cofactor">
    <cofactor evidence="1">
        <name>Mg(2+)</name>
        <dbReference type="ChEBI" id="CHEBI:18420"/>
    </cofactor>
</comment>
<dbReference type="EMBL" id="JALLPJ020000311">
    <property type="protein sequence ID" value="KAL3795804.1"/>
    <property type="molecule type" value="Genomic_DNA"/>
</dbReference>
<name>A0ABD3Q5J8_9STRA</name>
<dbReference type="PANTHER" id="PTHR43046">
    <property type="entry name" value="GDP-MANNOSE MANNOSYL HYDROLASE"/>
    <property type="match status" value="1"/>
</dbReference>
<dbReference type="Gene3D" id="3.90.79.10">
    <property type="entry name" value="Nucleoside Triphosphate Pyrophosphohydrolase"/>
    <property type="match status" value="1"/>
</dbReference>
<accession>A0ABD3Q5J8</accession>
<dbReference type="InterPro" id="IPR015797">
    <property type="entry name" value="NUDIX_hydrolase-like_dom_sf"/>
</dbReference>
<keyword evidence="5" id="KW-1185">Reference proteome</keyword>
<proteinExistence type="predicted"/>
<comment type="caution">
    <text evidence="4">The sequence shown here is derived from an EMBL/GenBank/DDBJ whole genome shotgun (WGS) entry which is preliminary data.</text>
</comment>
<dbReference type="SUPFAM" id="SSF55811">
    <property type="entry name" value="Nudix"/>
    <property type="match status" value="1"/>
</dbReference>
<sequence length="235" mass="27074">MFQSGIPLHETGSFKSHRTFLPDDQYGIALDNLVKGCTDILLLDPTGNKIFTGKRCVQPQPDWWFLGGRIFPGESPIQSSQRLLKRELGLDIDSDRFRPVCCQAFAFEMREQEPKNHGTTDVQFCLKVQLQNEEEVKQVVLDENEYCDSKWAEPMEILEGNYHPALRFAVANMLATDAFDRVEECEGRGGDDKEIAELTREFVKKTREARKVLERVDYKLNSKELNYVTTVNTRF</sequence>
<dbReference type="AlphaFoldDB" id="A0ABD3Q5J8"/>